<organism evidence="7 8">
    <name type="scientific">Prosthecodimorpha hirschii</name>
    <dbReference type="NCBI Taxonomy" id="665126"/>
    <lineage>
        <taxon>Bacteria</taxon>
        <taxon>Pseudomonadati</taxon>
        <taxon>Pseudomonadota</taxon>
        <taxon>Alphaproteobacteria</taxon>
        <taxon>Hyphomicrobiales</taxon>
        <taxon>Ancalomicrobiaceae</taxon>
        <taxon>Prosthecodimorpha</taxon>
    </lineage>
</organism>
<comment type="caution">
    <text evidence="7">The sequence shown here is derived from an EMBL/GenBank/DDBJ whole genome shotgun (WGS) entry which is preliminary data.</text>
</comment>
<evidence type="ECO:0000313" key="7">
    <source>
        <dbReference type="EMBL" id="KPL53470.1"/>
    </source>
</evidence>
<reference evidence="7 8" key="2">
    <citation type="submission" date="2015-10" db="EMBL/GenBank/DDBJ databases">
        <title>Draft Genome Sequence of Prosthecomicrobium hirschii ATCC 27832.</title>
        <authorList>
            <person name="Daniel J."/>
            <person name="Givan S.A."/>
            <person name="Brun Y.V."/>
            <person name="Brown P.J."/>
        </authorList>
    </citation>
    <scope>NUCLEOTIDE SEQUENCE [LARGE SCALE GENOMIC DNA]</scope>
    <source>
        <strain evidence="7 8">16</strain>
    </source>
</reference>
<proteinExistence type="predicted"/>
<dbReference type="EMBL" id="LJYW01000001">
    <property type="protein sequence ID" value="KPL53470.1"/>
    <property type="molecule type" value="Genomic_DNA"/>
</dbReference>
<dbReference type="RefSeq" id="WP_054359635.1">
    <property type="nucleotide sequence ID" value="NZ_JAPCYQ010000001.1"/>
</dbReference>
<dbReference type="STRING" id="665126.ABB55_15620"/>
<keyword evidence="4" id="KW-0804">Transcription</keyword>
<dbReference type="InterPro" id="IPR023772">
    <property type="entry name" value="DNA-bd_HTH_TetR-type_CS"/>
</dbReference>
<evidence type="ECO:0000256" key="4">
    <source>
        <dbReference type="ARBA" id="ARBA00023163"/>
    </source>
</evidence>
<dbReference type="OrthoDB" id="9809265at2"/>
<reference evidence="7 8" key="1">
    <citation type="submission" date="2015-09" db="EMBL/GenBank/DDBJ databases">
        <authorList>
            <person name="Jackson K.R."/>
            <person name="Lunt B.L."/>
            <person name="Fisher J.N.B."/>
            <person name="Gardner A.V."/>
            <person name="Bailey M.E."/>
            <person name="Deus L.M."/>
            <person name="Earl A.S."/>
            <person name="Gibby P.D."/>
            <person name="Hartmann K.A."/>
            <person name="Liu J.E."/>
            <person name="Manci A.M."/>
            <person name="Nielsen D.A."/>
            <person name="Solomon M.B."/>
            <person name="Breakwell D.P."/>
            <person name="Burnett S.H."/>
            <person name="Grose J.H."/>
        </authorList>
    </citation>
    <scope>NUCLEOTIDE SEQUENCE [LARGE SCALE GENOMIC DNA]</scope>
    <source>
        <strain evidence="7 8">16</strain>
    </source>
</reference>
<dbReference type="InterPro" id="IPR050624">
    <property type="entry name" value="HTH-type_Tx_Regulator"/>
</dbReference>
<dbReference type="SUPFAM" id="SSF46689">
    <property type="entry name" value="Homeodomain-like"/>
    <property type="match status" value="1"/>
</dbReference>
<feature type="DNA-binding region" description="H-T-H motif" evidence="5">
    <location>
        <begin position="35"/>
        <end position="54"/>
    </location>
</feature>
<dbReference type="Proteomes" id="UP000048984">
    <property type="component" value="Unassembled WGS sequence"/>
</dbReference>
<dbReference type="InterPro" id="IPR039538">
    <property type="entry name" value="BetI_C"/>
</dbReference>
<gene>
    <name evidence="7" type="ORF">ABB55_15620</name>
</gene>
<evidence type="ECO:0000256" key="2">
    <source>
        <dbReference type="ARBA" id="ARBA00023015"/>
    </source>
</evidence>
<dbReference type="Pfam" id="PF13977">
    <property type="entry name" value="TetR_C_6"/>
    <property type="match status" value="1"/>
</dbReference>
<dbReference type="PROSITE" id="PS50977">
    <property type="entry name" value="HTH_TETR_2"/>
    <property type="match status" value="1"/>
</dbReference>
<keyword evidence="3 5" id="KW-0238">DNA-binding</keyword>
<keyword evidence="1" id="KW-0678">Repressor</keyword>
<protein>
    <submittedName>
        <fullName evidence="7">BetI family transcriptional regulator</fullName>
    </submittedName>
</protein>
<dbReference type="Pfam" id="PF00440">
    <property type="entry name" value="TetR_N"/>
    <property type="match status" value="1"/>
</dbReference>
<name>A0A0P6VLG0_9HYPH</name>
<dbReference type="InterPro" id="IPR001647">
    <property type="entry name" value="HTH_TetR"/>
</dbReference>
<evidence type="ECO:0000256" key="1">
    <source>
        <dbReference type="ARBA" id="ARBA00022491"/>
    </source>
</evidence>
<dbReference type="AlphaFoldDB" id="A0A0P6VLG0"/>
<dbReference type="PANTHER" id="PTHR43479:SF11">
    <property type="entry name" value="ACREF_ENVCD OPERON REPRESSOR-RELATED"/>
    <property type="match status" value="1"/>
</dbReference>
<evidence type="ECO:0000259" key="6">
    <source>
        <dbReference type="PROSITE" id="PS50977"/>
    </source>
</evidence>
<accession>A0A0P6VLG0</accession>
<dbReference type="PANTHER" id="PTHR43479">
    <property type="entry name" value="ACREF/ENVCD OPERON REPRESSOR-RELATED"/>
    <property type="match status" value="1"/>
</dbReference>
<evidence type="ECO:0000313" key="8">
    <source>
        <dbReference type="Proteomes" id="UP000048984"/>
    </source>
</evidence>
<dbReference type="InterPro" id="IPR009057">
    <property type="entry name" value="Homeodomain-like_sf"/>
</dbReference>
<dbReference type="PRINTS" id="PR00455">
    <property type="entry name" value="HTHTETR"/>
</dbReference>
<feature type="domain" description="HTH tetR-type" evidence="6">
    <location>
        <begin position="12"/>
        <end position="72"/>
    </location>
</feature>
<dbReference type="InterPro" id="IPR036271">
    <property type="entry name" value="Tet_transcr_reg_TetR-rel_C_sf"/>
</dbReference>
<evidence type="ECO:0000256" key="3">
    <source>
        <dbReference type="ARBA" id="ARBA00023125"/>
    </source>
</evidence>
<dbReference type="SUPFAM" id="SSF48498">
    <property type="entry name" value="Tetracyclin repressor-like, C-terminal domain"/>
    <property type="match status" value="1"/>
</dbReference>
<keyword evidence="8" id="KW-1185">Reference proteome</keyword>
<sequence>MKRATKHRQAGETRRTELIVATLKSLRKHGYLNSTINTIADESGLSRGLINHYFDNKDDLLIVAHKYYLQNVDDFFRHVVISTKSGHFGKLLHSVFVPFLRDTGYQRMLIHYMSAAFILPQVLDMHRTIWGRYRANIQRRIAAAARERGLEMDTRLAAITLTQLADGLWLGWVMEESYSQEDCRRILRQWLCDQFREDPEKYPLIPDFDLVNFETDAPLPDPA</sequence>
<evidence type="ECO:0000256" key="5">
    <source>
        <dbReference type="PROSITE-ProRule" id="PRU00335"/>
    </source>
</evidence>
<dbReference type="PROSITE" id="PS01081">
    <property type="entry name" value="HTH_TETR_1"/>
    <property type="match status" value="1"/>
</dbReference>
<dbReference type="Gene3D" id="1.10.357.10">
    <property type="entry name" value="Tetracycline Repressor, domain 2"/>
    <property type="match status" value="1"/>
</dbReference>
<dbReference type="GO" id="GO:0003677">
    <property type="term" value="F:DNA binding"/>
    <property type="evidence" value="ECO:0007669"/>
    <property type="project" value="UniProtKB-UniRule"/>
</dbReference>
<keyword evidence="2" id="KW-0805">Transcription regulation</keyword>